<organism evidence="2 3">
    <name type="scientific">Lithospermum erythrorhizon</name>
    <name type="common">Purple gromwell</name>
    <name type="synonym">Lithospermum officinale var. erythrorhizon</name>
    <dbReference type="NCBI Taxonomy" id="34254"/>
    <lineage>
        <taxon>Eukaryota</taxon>
        <taxon>Viridiplantae</taxon>
        <taxon>Streptophyta</taxon>
        <taxon>Embryophyta</taxon>
        <taxon>Tracheophyta</taxon>
        <taxon>Spermatophyta</taxon>
        <taxon>Magnoliopsida</taxon>
        <taxon>eudicotyledons</taxon>
        <taxon>Gunneridae</taxon>
        <taxon>Pentapetalae</taxon>
        <taxon>asterids</taxon>
        <taxon>lamiids</taxon>
        <taxon>Boraginales</taxon>
        <taxon>Boraginaceae</taxon>
        <taxon>Boraginoideae</taxon>
        <taxon>Lithospermeae</taxon>
        <taxon>Lithospermum</taxon>
    </lineage>
</organism>
<sequence length="143" mass="15658">MESRGQRGFKKGKLVMTFYRALAKPPPNKKPTNMAPPPSTAVAGGRQKPREQAGRTTAEGGGGSQVNFIVKQDQVGPPTNAKVSFFVPEADHNNGGHGFYDKNFGDLFGVVEDEAVDLKAASYISTVQERFHLERCNTDYKRN</sequence>
<keyword evidence="3" id="KW-1185">Reference proteome</keyword>
<gene>
    <name evidence="2" type="ORF">LIER_13723</name>
</gene>
<accession>A0AAV3Q0M9</accession>
<comment type="caution">
    <text evidence="2">The sequence shown here is derived from an EMBL/GenBank/DDBJ whole genome shotgun (WGS) entry which is preliminary data.</text>
</comment>
<name>A0AAV3Q0M9_LITER</name>
<dbReference type="AlphaFoldDB" id="A0AAV3Q0M9"/>
<dbReference type="Proteomes" id="UP001454036">
    <property type="component" value="Unassembled WGS sequence"/>
</dbReference>
<dbReference type="EMBL" id="BAABME010002801">
    <property type="protein sequence ID" value="GAA0156170.1"/>
    <property type="molecule type" value="Genomic_DNA"/>
</dbReference>
<dbReference type="PANTHER" id="PTHR36030">
    <property type="entry name" value="CALMODULIN-BINDING DOMAIN-CONTAINING PROTEIN"/>
    <property type="match status" value="1"/>
</dbReference>
<evidence type="ECO:0000313" key="2">
    <source>
        <dbReference type="EMBL" id="GAA0156170.1"/>
    </source>
</evidence>
<proteinExistence type="predicted"/>
<evidence type="ECO:0000313" key="3">
    <source>
        <dbReference type="Proteomes" id="UP001454036"/>
    </source>
</evidence>
<reference evidence="2 3" key="1">
    <citation type="submission" date="2024-01" db="EMBL/GenBank/DDBJ databases">
        <title>The complete chloroplast genome sequence of Lithospermum erythrorhizon: insights into the phylogenetic relationship among Boraginaceae species and the maternal lineages of purple gromwells.</title>
        <authorList>
            <person name="Okada T."/>
            <person name="Watanabe K."/>
        </authorList>
    </citation>
    <scope>NUCLEOTIDE SEQUENCE [LARGE SCALE GENOMIC DNA]</scope>
</reference>
<feature type="compositionally biased region" description="Pro residues" evidence="1">
    <location>
        <begin position="24"/>
        <end position="39"/>
    </location>
</feature>
<protein>
    <submittedName>
        <fullName evidence="2">Uncharacterized protein</fullName>
    </submittedName>
</protein>
<evidence type="ECO:0000256" key="1">
    <source>
        <dbReference type="SAM" id="MobiDB-lite"/>
    </source>
</evidence>
<dbReference type="PANTHER" id="PTHR36030:SF1">
    <property type="entry name" value="CALMODULIN-BINDING DOMAIN-CONTAINING PROTEIN"/>
    <property type="match status" value="1"/>
</dbReference>
<feature type="region of interest" description="Disordered" evidence="1">
    <location>
        <begin position="20"/>
        <end position="65"/>
    </location>
</feature>